<dbReference type="InterPro" id="IPR001938">
    <property type="entry name" value="Thaumatin"/>
</dbReference>
<reference evidence="7 8" key="1">
    <citation type="submission" date="2022-01" db="EMBL/GenBank/DDBJ databases">
        <authorList>
            <person name="Xiong W."/>
            <person name="Schranz E."/>
        </authorList>
    </citation>
    <scope>NUCLEOTIDE SEQUENCE [LARGE SCALE GENOMIC DNA]</scope>
</reference>
<evidence type="ECO:0000313" key="7">
    <source>
        <dbReference type="EMBL" id="CAH1424233.1"/>
    </source>
</evidence>
<dbReference type="GO" id="GO:0004672">
    <property type="term" value="F:protein kinase activity"/>
    <property type="evidence" value="ECO:0007669"/>
    <property type="project" value="InterPro"/>
</dbReference>
<evidence type="ECO:0000259" key="6">
    <source>
        <dbReference type="PROSITE" id="PS50927"/>
    </source>
</evidence>
<protein>
    <recommendedName>
        <fullName evidence="9">Protein kinase domain-containing protein</fullName>
    </recommendedName>
</protein>
<evidence type="ECO:0000256" key="4">
    <source>
        <dbReference type="ARBA" id="ARBA00023180"/>
    </source>
</evidence>
<dbReference type="Proteomes" id="UP001157418">
    <property type="component" value="Unassembled WGS sequence"/>
</dbReference>
<dbReference type="PROSITE" id="PS50011">
    <property type="entry name" value="PROTEIN_KINASE_DOM"/>
    <property type="match status" value="1"/>
</dbReference>
<dbReference type="SMART" id="SM00205">
    <property type="entry name" value="THN"/>
    <property type="match status" value="1"/>
</dbReference>
<keyword evidence="1" id="KW-0732">Signal</keyword>
<dbReference type="PANTHER" id="PTHR27006">
    <property type="entry name" value="PROMASTIGOTE SURFACE ANTIGEN PROTEIN PSA"/>
    <property type="match status" value="1"/>
</dbReference>
<evidence type="ECO:0000313" key="8">
    <source>
        <dbReference type="Proteomes" id="UP001157418"/>
    </source>
</evidence>
<evidence type="ECO:0000256" key="2">
    <source>
        <dbReference type="ARBA" id="ARBA00022741"/>
    </source>
</evidence>
<keyword evidence="4" id="KW-0325">Glycoprotein</keyword>
<gene>
    <name evidence="7" type="ORF">LVIROSA_LOCUS11456</name>
</gene>
<dbReference type="SUPFAM" id="SSF56112">
    <property type="entry name" value="Protein kinase-like (PK-like)"/>
    <property type="match status" value="1"/>
</dbReference>
<dbReference type="EMBL" id="CAKMRJ010001448">
    <property type="protein sequence ID" value="CAH1424233.1"/>
    <property type="molecule type" value="Genomic_DNA"/>
</dbReference>
<evidence type="ECO:0000256" key="3">
    <source>
        <dbReference type="ARBA" id="ARBA00022840"/>
    </source>
</evidence>
<dbReference type="AlphaFoldDB" id="A0AAU9MHY0"/>
<dbReference type="GO" id="GO:0005524">
    <property type="term" value="F:ATP binding"/>
    <property type="evidence" value="ECO:0007669"/>
    <property type="project" value="UniProtKB-KW"/>
</dbReference>
<dbReference type="Pfam" id="PF07714">
    <property type="entry name" value="PK_Tyr_Ser-Thr"/>
    <property type="match status" value="1"/>
</dbReference>
<dbReference type="InterPro" id="IPR000719">
    <property type="entry name" value="Prot_kinase_dom"/>
</dbReference>
<dbReference type="SUPFAM" id="SSF49870">
    <property type="entry name" value="Osmotin, thaumatin-like protein"/>
    <property type="match status" value="1"/>
</dbReference>
<accession>A0AAU9MHY0</accession>
<dbReference type="Gene3D" id="2.90.10.10">
    <property type="entry name" value="Bulb-type lectin domain"/>
    <property type="match status" value="1"/>
</dbReference>
<name>A0AAU9MHY0_9ASTR</name>
<dbReference type="Gene3D" id="2.60.110.10">
    <property type="entry name" value="Thaumatin"/>
    <property type="match status" value="1"/>
</dbReference>
<dbReference type="InterPro" id="IPR001480">
    <property type="entry name" value="Bulb-type_lectin_dom"/>
</dbReference>
<dbReference type="InterPro" id="IPR037176">
    <property type="entry name" value="Osmotin/thaumatin-like_sf"/>
</dbReference>
<proteinExistence type="predicted"/>
<evidence type="ECO:0000259" key="5">
    <source>
        <dbReference type="PROSITE" id="PS50011"/>
    </source>
</evidence>
<feature type="domain" description="Protein kinase" evidence="5">
    <location>
        <begin position="342"/>
        <end position="432"/>
    </location>
</feature>
<dbReference type="InterPro" id="IPR001245">
    <property type="entry name" value="Ser-Thr/Tyr_kinase_cat_dom"/>
</dbReference>
<dbReference type="FunFam" id="3.30.200.20:FF:000162">
    <property type="entry name" value="Adenine nucleotide alpha hydrolase-like domain kinase"/>
    <property type="match status" value="1"/>
</dbReference>
<dbReference type="PANTHER" id="PTHR27006:SF606">
    <property type="entry name" value="INTERLEUKIN-1 RECEPTOR-ASSOCIATED KINASE 4"/>
    <property type="match status" value="1"/>
</dbReference>
<sequence>MGGSSQNIKIVNDCLFMILPLYFDKQNLTVTDFELPKDTSHSVKAQISSSYLVARTNFQSVGTFNNGSNVLTVVVFKFRANSSPDEYYAHKIHGFNLATSKEAIVGSSSHTYGSAKAGCNGDVNNWCPEELRVRGRRGCHSCQGGLQWRCEQLVSRGTQSEGKKRVSQRADYTVRFCSSVGTFSTIRPGSQLRSTDRLISPNGDFVAGFYGERNRFLGIWCNNDESMKVWIADIFGLNIPTSSDHNLVVNTYTRDLIITAGGKTVYNITDLQMGPQPNVTPAFTKDGYILSINTNKTVLWKTSFITIILLGKQEIRMKNCILKETNIRWFTRDSISAATDSFSDQNNTGEGGFGLVYRGSLDGNEIVVKMLCPKSSQGIKEFEHEIKAIVNAKHTNVVSVKGYCIHGKELMLVYEYMHNMGLVYHLHGKKRY</sequence>
<keyword evidence="3" id="KW-0067">ATP-binding</keyword>
<dbReference type="PROSITE" id="PS50927">
    <property type="entry name" value="BULB_LECTIN"/>
    <property type="match status" value="1"/>
</dbReference>
<feature type="domain" description="Bulb-type lectin" evidence="6">
    <location>
        <begin position="183"/>
        <end position="304"/>
    </location>
</feature>
<dbReference type="Gene3D" id="3.30.200.20">
    <property type="entry name" value="Phosphorylase Kinase, domain 1"/>
    <property type="match status" value="1"/>
</dbReference>
<dbReference type="InterPro" id="IPR036426">
    <property type="entry name" value="Bulb-type_lectin_dom_sf"/>
</dbReference>
<evidence type="ECO:0000256" key="1">
    <source>
        <dbReference type="ARBA" id="ARBA00022729"/>
    </source>
</evidence>
<evidence type="ECO:0008006" key="9">
    <source>
        <dbReference type="Google" id="ProtNLM"/>
    </source>
</evidence>
<keyword evidence="8" id="KW-1185">Reference proteome</keyword>
<keyword evidence="2" id="KW-0547">Nucleotide-binding</keyword>
<dbReference type="InterPro" id="IPR011009">
    <property type="entry name" value="Kinase-like_dom_sf"/>
</dbReference>
<organism evidence="7 8">
    <name type="scientific">Lactuca virosa</name>
    <dbReference type="NCBI Taxonomy" id="75947"/>
    <lineage>
        <taxon>Eukaryota</taxon>
        <taxon>Viridiplantae</taxon>
        <taxon>Streptophyta</taxon>
        <taxon>Embryophyta</taxon>
        <taxon>Tracheophyta</taxon>
        <taxon>Spermatophyta</taxon>
        <taxon>Magnoliopsida</taxon>
        <taxon>eudicotyledons</taxon>
        <taxon>Gunneridae</taxon>
        <taxon>Pentapetalae</taxon>
        <taxon>asterids</taxon>
        <taxon>campanulids</taxon>
        <taxon>Asterales</taxon>
        <taxon>Asteraceae</taxon>
        <taxon>Cichorioideae</taxon>
        <taxon>Cichorieae</taxon>
        <taxon>Lactucinae</taxon>
        <taxon>Lactuca</taxon>
    </lineage>
</organism>
<comment type="caution">
    <text evidence="7">The sequence shown here is derived from an EMBL/GenBank/DDBJ whole genome shotgun (WGS) entry which is preliminary data.</text>
</comment>